<feature type="domain" description="Helix-turn-helix" evidence="1">
    <location>
        <begin position="100"/>
        <end position="146"/>
    </location>
</feature>
<protein>
    <recommendedName>
        <fullName evidence="1">Helix-turn-helix domain-containing protein</fullName>
    </recommendedName>
</protein>
<evidence type="ECO:0000313" key="2">
    <source>
        <dbReference type="EMBL" id="GJD90753.1"/>
    </source>
</evidence>
<dbReference type="EMBL" id="BPQO01000021">
    <property type="protein sequence ID" value="GJD90753.1"/>
    <property type="molecule type" value="Genomic_DNA"/>
</dbReference>
<reference evidence="2" key="1">
    <citation type="journal article" date="2016" name="Front. Microbiol.">
        <title>Genome Sequence of the Piezophilic, Mesophilic Sulfate-Reducing Bacterium Desulfovibrio indicus J2T.</title>
        <authorList>
            <person name="Cao J."/>
            <person name="Maignien L."/>
            <person name="Shao Z."/>
            <person name="Alain K."/>
            <person name="Jebbar M."/>
        </authorList>
    </citation>
    <scope>NUCLEOTIDE SEQUENCE</scope>
    <source>
        <strain evidence="2">DSM 16372</strain>
    </source>
</reference>
<evidence type="ECO:0000313" key="3">
    <source>
        <dbReference type="Proteomes" id="UP001055247"/>
    </source>
</evidence>
<dbReference type="Proteomes" id="UP001055247">
    <property type="component" value="Unassembled WGS sequence"/>
</dbReference>
<accession>A0AAV4ZSA8</accession>
<organism evidence="2 3">
    <name type="scientific">Methylobacterium hispanicum</name>
    <dbReference type="NCBI Taxonomy" id="270350"/>
    <lineage>
        <taxon>Bacteria</taxon>
        <taxon>Pseudomonadati</taxon>
        <taxon>Pseudomonadota</taxon>
        <taxon>Alphaproteobacteria</taxon>
        <taxon>Hyphomicrobiales</taxon>
        <taxon>Methylobacteriaceae</taxon>
        <taxon>Methylobacterium</taxon>
    </lineage>
</organism>
<evidence type="ECO:0000259" key="1">
    <source>
        <dbReference type="Pfam" id="PF12728"/>
    </source>
</evidence>
<reference evidence="2" key="2">
    <citation type="submission" date="2021-08" db="EMBL/GenBank/DDBJ databases">
        <authorList>
            <person name="Tani A."/>
            <person name="Ola A."/>
            <person name="Ogura Y."/>
            <person name="Katsura K."/>
            <person name="Hayashi T."/>
        </authorList>
    </citation>
    <scope>NUCLEOTIDE SEQUENCE</scope>
    <source>
        <strain evidence="2">DSM 16372</strain>
    </source>
</reference>
<proteinExistence type="predicted"/>
<gene>
    <name evidence="2" type="ORF">BHAOGJBA_4295</name>
</gene>
<keyword evidence="3" id="KW-1185">Reference proteome</keyword>
<dbReference type="RefSeq" id="WP_238230972.1">
    <property type="nucleotide sequence ID" value="NZ_BPQO01000021.1"/>
</dbReference>
<dbReference type="Pfam" id="PF12728">
    <property type="entry name" value="HTH_17"/>
    <property type="match status" value="1"/>
</dbReference>
<comment type="caution">
    <text evidence="2">The sequence shown here is derived from an EMBL/GenBank/DDBJ whole genome shotgun (WGS) entry which is preliminary data.</text>
</comment>
<name>A0AAV4ZSA8_9HYPH</name>
<sequence length="197" mass="22653">MPKYALRAQPNGFFYIHWSEGRRSHRMSTRQRDRARAERYLEIWMDRTGRSEPPPDPDVITPEMLDWEALGLTEAKRPDCVPKRPARMAPPAPAPQRDKLMTEAEVAERLRCSVSKVRKLRYDGRLAFIPGRPVLVTDAAFRAFLEVEEQRRARTRPTLRKAQRAAAAAAEEKRTGGLSGVQLARLIWLQRRAAQAR</sequence>
<dbReference type="AlphaFoldDB" id="A0AAV4ZSA8"/>
<dbReference type="InterPro" id="IPR041657">
    <property type="entry name" value="HTH_17"/>
</dbReference>